<keyword evidence="5" id="KW-1185">Reference proteome</keyword>
<comment type="caution">
    <text evidence="4">The sequence shown here is derived from an EMBL/GenBank/DDBJ whole genome shotgun (WGS) entry which is preliminary data.</text>
</comment>
<evidence type="ECO:0000313" key="5">
    <source>
        <dbReference type="Proteomes" id="UP001201262"/>
    </source>
</evidence>
<evidence type="ECO:0000256" key="1">
    <source>
        <dbReference type="ARBA" id="ARBA00008858"/>
    </source>
</evidence>
<proteinExistence type="inferred from homology"/>
<evidence type="ECO:0000256" key="2">
    <source>
        <dbReference type="ARBA" id="ARBA00014286"/>
    </source>
</evidence>
<dbReference type="Proteomes" id="UP001201262">
    <property type="component" value="Unassembled WGS sequence"/>
</dbReference>
<evidence type="ECO:0000313" key="4">
    <source>
        <dbReference type="EMBL" id="KAH8705425.1"/>
    </source>
</evidence>
<dbReference type="EMBL" id="JAJTJA010000001">
    <property type="protein sequence ID" value="KAH8705425.1"/>
    <property type="molecule type" value="Genomic_DNA"/>
</dbReference>
<evidence type="ECO:0000256" key="3">
    <source>
        <dbReference type="SAM" id="Phobius"/>
    </source>
</evidence>
<dbReference type="RefSeq" id="XP_046078046.1">
    <property type="nucleotide sequence ID" value="XM_046219249.1"/>
</dbReference>
<dbReference type="GO" id="GO:0006629">
    <property type="term" value="P:lipid metabolic process"/>
    <property type="evidence" value="ECO:0007669"/>
    <property type="project" value="InterPro"/>
</dbReference>
<keyword evidence="3" id="KW-0472">Membrane</keyword>
<comment type="similarity">
    <text evidence="1">Belongs to the AIM6 family.</text>
</comment>
<dbReference type="GO" id="GO:0008081">
    <property type="term" value="F:phosphoric diester hydrolase activity"/>
    <property type="evidence" value="ECO:0007669"/>
    <property type="project" value="InterPro"/>
</dbReference>
<name>A0AAD4L6D3_9EURO</name>
<organism evidence="4 5">
    <name type="scientific">Talaromyces proteolyticus</name>
    <dbReference type="NCBI Taxonomy" id="1131652"/>
    <lineage>
        <taxon>Eukaryota</taxon>
        <taxon>Fungi</taxon>
        <taxon>Dikarya</taxon>
        <taxon>Ascomycota</taxon>
        <taxon>Pezizomycotina</taxon>
        <taxon>Eurotiomycetes</taxon>
        <taxon>Eurotiomycetidae</taxon>
        <taxon>Eurotiales</taxon>
        <taxon>Trichocomaceae</taxon>
        <taxon>Talaromyces</taxon>
        <taxon>Talaromyces sect. Bacilispori</taxon>
    </lineage>
</organism>
<gene>
    <name evidence="4" type="ORF">BGW36DRAFT_413375</name>
</gene>
<dbReference type="PANTHER" id="PTHR31571:SF1">
    <property type="entry name" value="ALTERED INHERITANCE OF MITOCHONDRIA PROTEIN 6"/>
    <property type="match status" value="1"/>
</dbReference>
<reference evidence="4" key="1">
    <citation type="submission" date="2021-12" db="EMBL/GenBank/DDBJ databases">
        <title>Convergent genome expansion in fungi linked to evolution of root-endophyte symbiosis.</title>
        <authorList>
            <consortium name="DOE Joint Genome Institute"/>
            <person name="Ke Y.-H."/>
            <person name="Bonito G."/>
            <person name="Liao H.-L."/>
            <person name="Looney B."/>
            <person name="Rojas-Flechas A."/>
            <person name="Nash J."/>
            <person name="Hameed K."/>
            <person name="Schadt C."/>
            <person name="Martin F."/>
            <person name="Crous P.W."/>
            <person name="Miettinen O."/>
            <person name="Magnuson J.K."/>
            <person name="Labbe J."/>
            <person name="Jacobson D."/>
            <person name="Doktycz M.J."/>
            <person name="Veneault-Fourrey C."/>
            <person name="Kuo A."/>
            <person name="Mondo S."/>
            <person name="Calhoun S."/>
            <person name="Riley R."/>
            <person name="Ohm R."/>
            <person name="LaButti K."/>
            <person name="Andreopoulos B."/>
            <person name="Pangilinan J."/>
            <person name="Nolan M."/>
            <person name="Tritt A."/>
            <person name="Clum A."/>
            <person name="Lipzen A."/>
            <person name="Daum C."/>
            <person name="Barry K."/>
            <person name="Grigoriev I.V."/>
            <person name="Vilgalys R."/>
        </authorList>
    </citation>
    <scope>NUCLEOTIDE SEQUENCE</scope>
    <source>
        <strain evidence="4">PMI_201</strain>
    </source>
</reference>
<dbReference type="SUPFAM" id="SSF51695">
    <property type="entry name" value="PLC-like phosphodiesterases"/>
    <property type="match status" value="1"/>
</dbReference>
<feature type="transmembrane region" description="Helical" evidence="3">
    <location>
        <begin position="41"/>
        <end position="62"/>
    </location>
</feature>
<dbReference type="PANTHER" id="PTHR31571">
    <property type="entry name" value="ALTERED INHERITANCE OF MITOCHONDRIA PROTEIN 6"/>
    <property type="match status" value="1"/>
</dbReference>
<sequence length="380" mass="43950">MVRNRPYFFSTWADWILSIDKIQPGYLNIRRSSYSTVIFRFLKRALLGILVFLGILNVVSFGRHVIVELFPDDLDNRLGAWDFSDNRLSIFSHWTTDGVTLSNCHSHNDYWRKIPLYSAIRAGCISVGVDIWLSDGDIVVGHNPPSLDHRVTLNTLYLRPLLEMIRRHNDYVKELQRSYENNVSLAGVFASDPSQSLTLLLDIKSDGYELWPHVMNQLQPLREAGYLTYFDGINLNQRPITIVASGNAPIDQIMANHTERDVFYDVPLDKLPLVSSNKRQPSADYNISNSHYASVDFRKAVGEIRHNRFSATQLALIREQIGIAHDYGLKVRYWGTPTWPRGLRNHVWHILVREGVDLINAEDLREATRQDWRKHRSWLL</sequence>
<keyword evidence="3" id="KW-1133">Transmembrane helix</keyword>
<accession>A0AAD4L6D3</accession>
<dbReference type="GeneID" id="70249536"/>
<protein>
    <recommendedName>
        <fullName evidence="2">Altered inheritance of mitochondria protein 6</fullName>
    </recommendedName>
</protein>
<keyword evidence="3" id="KW-0812">Transmembrane</keyword>
<dbReference type="InterPro" id="IPR017946">
    <property type="entry name" value="PLC-like_Pdiesterase_TIM-brl"/>
</dbReference>
<dbReference type="AlphaFoldDB" id="A0AAD4L6D3"/>
<dbReference type="InterPro" id="IPR051236">
    <property type="entry name" value="HAT_RTT109-like"/>
</dbReference>